<gene>
    <name evidence="1" type="ORF">A2209_04655</name>
</gene>
<sequence length="2768" mass="309295">MSEVSVVESPIIQEDVRNAQSESPKPASHQALAKTIISQELITKQYDRYQPDQEIYFKQQEDFLARSFGDSSEAMFFRFAPQALRNLDLPEGYLPKDQTPVSRINTLSLGLLYGLRDQKNLVLRVNNQTYQGTLSKLLINHQEQPELAQALVAEAAKQLALVQKQATIQLARLSEDDFNDQEAKGFRLYLSRSGLISSEKAKQLKSFDLERLFQEYCKAEPAVIENYYLWDYSRDQFNLGCGVAQALLEFDHQYGQLPLTTTSDYWQNQLSTRLADNLNLDQTLTKKDELKQLRRLFQTKDASGHNQLEPGFAQHILGYQEQLFGQPLDKVSLGFLYSLREELGLSNYHLPLVSGEQADLVALKQKLGHLQPILQQVQSAARQTLQSELTQHLGSYRSSILQLLDQGRFPIELQKRYQKLQHGEVNKIDDFLMWLVAQQGDLLYQHLVSDNKSPLSGFAYGCYAAKQYRELFLEKQALIEKSQEELAETMADEDLVLTEALGHTEALRQETRERALLALKQTSFWHRALIKGKKIPRGLKQWLFTPEGETLGRLRVPGKNLKEKALASLKYALPGVITAGLLGLANYSSEGTLNHEVLRNMLPLINGGLIAGAWFLGKEASDLKWYQKPLVFKHLNYPIIAKGLLRGTIGAGLVAGTNLAMNQIGLGQNLDSPTLIGGLTVAKLLSDQVLASLGIKATGTESLINQAFFNKTVVNQAAEIVHLDPEDLPLVTKRNLLETRSRRAGKLAQRTQENRERLQALARFKGHCQLLTTGQVSDFYQGQFGLSELETVADLLSQTKLEMMLLLAHNEARYGARIIHDSDRKIRLDNRQILREIDVLREQLSDYACHHYSPEECQGLQQILAISSGFVHGQTTEKTFRQRLKERKLIYNALTGTTSTLLVGATRTIPVLHHLAETVGKGLSGEWGVDYQPQEVINGVARDFTESQLFEFDPTDQEAINNEISAKISHLHTLNVQLQSRGLLSGTQLDNVWQEATLDNYRLTPESFLNFENQLRASNLSIEELCYFTNLLLRTGNEDQLKVIAQNANGKTTADLSMTIAFFMGRDNNPRTWLTETIEATNLGALLQVTRPELASKLGISISFEDQVSYLKVPKAIREQILNNEEPIIWTGWLNNRILAIKGQDSALVAEFMEGVKYQDRQWSEGLIRQMQGLMQGEDQDLQIALGNPYYVDFLAQTNPELGSQTTLIWKKLEQLEFDGKADLRVLYDRAILGDVAAFNSIYHFVETHFSGQVESIFVSENPAKNQQLYEAILLAANQTGAPVKQSLQNALVHHSTQLGFQPVGMEIESATYFSPEFELNLNGSVNDTLVNVLDGRLHLETAMLAQAQLPPIIFTRNGVYEGAYQPLQSNVTDFPLAQEWLSIEQAPQDNQAWHFMSRFIGRNLKYKLMEISGGRLFPGAKISGSSDYAMSMIDWLGGGPGQFTIGREPSFLHRPDQYSPEYLLKLFGSVWSGHIPKNLEASFNIEQVRPVLDQADQEKYQTLLGQLCWKLETYLAGQRLGQLYTADELAQIYARWVPGGHINGLEIRGWDMMAQVYLGQHYNELTLPQQHLIFVISQAGDRWSPATLVQEDFLLFQEQSGVKLDFNNITEEQRNAIFRFKIETLVERAKDQLMVSEKFGPIQTSNPELWHQWMAELDGIARQPDKYFLNKVPPGYYDPNIFEDPEINQFFGLNGSNQALILNDAILEEAKKNGRVSWSADGILMIELPTILKHSEKVLPHELFQPYELTTAQNTSLWVQGHYAAMFSSQLQDHNPAVPFTFEAKGFTGLTPTWVTETNGETIVNPGIATIITDGSGEVLTSTDLTGVIAAGPQEFGSAVKPLMVFVLSVLEPERYSIEANQPIPNTPFEINGMTLNNDGNPWNLSNTTPTQTLAQAIVNSQNRPIVAAMREYLERHPEDGYANVQRVLAELGLKIYFEGDLKQLDNQVPHLFEIGLVPLGSVEGADKSGAEAFARAYSMIANPEAFFAAKPDYIKQADLIFGTLADDDNRDNPVSASIWGGIRPLMSGQCGIDEQAVCASKTGTADLGALGVKNTVDVYMMHLPNGQVRVLLTVNSGYDGQKQIGLEQWGMQGSLTALPANVRIGHGLGQIETTSPAVALNSLDLIFNGQSPITNYSMAKIPATFIRRTLKEVTGFDPQEILGLEKYYYVDLIGESENGVQNVSIAFNTDEGMRIATLAVPQELVETITPGSTEFYSQKTWDQLFVDLLPNLVESQPTLERLKAHGFRFVLVGEQNNSPFLQTIYHHMKQNGHLFAGSEEFGLAMKQLGFDPSHTVFVNEELAGLYFTEDNVPNLLYYLQHQQGYSAIERIVSSANLDLNMDQLMFVNNQSSSQRRLLDIFLDTMFFQGNLPLPKERTALVHRFLAIIDSPNALTAAPDLVRAYQAFKVLYGQSTNIVPGSTSLPDPTMSQEFLQSLLRIEKTTWPELMQKLELVQSQIPSQVPPMAFSAVPVVIEPDMVEVTAAVTETSFDGINIDQVIKQIITQPSSESLVEENTEQVLSRRLVVIADALDYAYQQSIQIKGLSESAKEELLRDIFAKKLHEGGLGLEGIKMTSWLDSLFSSQGHFDCVDSVMSFPSLVGSLGLDFQYDHSGLASTGISEFGANSQTIGNAAGFMGGIKFALGEQGTVSDFFKTWLDKPEVNDFKPGDLFVSKSPQFDSTGHIGIVLHRGVTAGGQEYMLIFDSNVTGKGETRIIAVTNDNLVSLLSGLSDEQYNNYLQKNITLPYIGLIRQTNQSEAAEITNR</sequence>
<comment type="caution">
    <text evidence="1">The sequence shown here is derived from an EMBL/GenBank/DDBJ whole genome shotgun (WGS) entry which is preliminary data.</text>
</comment>
<dbReference type="Gene3D" id="3.40.710.10">
    <property type="entry name" value="DD-peptidase/beta-lactamase superfamily"/>
    <property type="match status" value="1"/>
</dbReference>
<name>A0A1F7KAQ0_9BACT</name>
<protein>
    <submittedName>
        <fullName evidence="1">Uncharacterized protein</fullName>
    </submittedName>
</protein>
<dbReference type="SUPFAM" id="SSF56601">
    <property type="entry name" value="beta-lactamase/transpeptidase-like"/>
    <property type="match status" value="1"/>
</dbReference>
<dbReference type="Proteomes" id="UP000178450">
    <property type="component" value="Unassembled WGS sequence"/>
</dbReference>
<dbReference type="EMBL" id="MGBG01000013">
    <property type="protein sequence ID" value="OGK64953.1"/>
    <property type="molecule type" value="Genomic_DNA"/>
</dbReference>
<evidence type="ECO:0000313" key="2">
    <source>
        <dbReference type="Proteomes" id="UP000178450"/>
    </source>
</evidence>
<organism evidence="1 2">
    <name type="scientific">Candidatus Roizmanbacteria bacterium RIFOXYA1_FULL_41_12</name>
    <dbReference type="NCBI Taxonomy" id="1802082"/>
    <lineage>
        <taxon>Bacteria</taxon>
        <taxon>Candidatus Roizmaniibacteriota</taxon>
    </lineage>
</organism>
<reference evidence="1 2" key="1">
    <citation type="journal article" date="2016" name="Nat. Commun.">
        <title>Thousands of microbial genomes shed light on interconnected biogeochemical processes in an aquifer system.</title>
        <authorList>
            <person name="Anantharaman K."/>
            <person name="Brown C.T."/>
            <person name="Hug L.A."/>
            <person name="Sharon I."/>
            <person name="Castelle C.J."/>
            <person name="Probst A.J."/>
            <person name="Thomas B.C."/>
            <person name="Singh A."/>
            <person name="Wilkins M.J."/>
            <person name="Karaoz U."/>
            <person name="Brodie E.L."/>
            <person name="Williams K.H."/>
            <person name="Hubbard S.S."/>
            <person name="Banfield J.F."/>
        </authorList>
    </citation>
    <scope>NUCLEOTIDE SEQUENCE [LARGE SCALE GENOMIC DNA]</scope>
</reference>
<accession>A0A1F7KAQ0</accession>
<dbReference type="InterPro" id="IPR012338">
    <property type="entry name" value="Beta-lactam/transpept-like"/>
</dbReference>
<evidence type="ECO:0000313" key="1">
    <source>
        <dbReference type="EMBL" id="OGK64953.1"/>
    </source>
</evidence>
<proteinExistence type="predicted"/>